<dbReference type="Gene3D" id="2.20.25.10">
    <property type="match status" value="1"/>
</dbReference>
<dbReference type="EMBL" id="SRXT01000002">
    <property type="protein sequence ID" value="TGX55166.1"/>
    <property type="molecule type" value="Genomic_DNA"/>
</dbReference>
<protein>
    <submittedName>
        <fullName evidence="3">Organic hydroperoxide resistance protein</fullName>
    </submittedName>
</protein>
<name>A0A4S1XJ50_9SPHN</name>
<organism evidence="3 4">
    <name type="scientific">Sphingomonas gei</name>
    <dbReference type="NCBI Taxonomy" id="1395960"/>
    <lineage>
        <taxon>Bacteria</taxon>
        <taxon>Pseudomonadati</taxon>
        <taxon>Pseudomonadota</taxon>
        <taxon>Alphaproteobacteria</taxon>
        <taxon>Sphingomonadales</taxon>
        <taxon>Sphingomonadaceae</taxon>
        <taxon>Sphingomonas</taxon>
    </lineage>
</organism>
<sequence>MKTLYATSATATGGRTGTARSDDGALTVTLAMPREMGGQGDAGTNPEQLFAAGYAACFLSALKFVAGQQKVAIADEATVTAKVGIGPIDPGKGEGFALTVSLEAAIPGIEREAAEALLAAAHRTCPYSNATRGNVDVQVTLAA</sequence>
<evidence type="ECO:0000256" key="1">
    <source>
        <dbReference type="ARBA" id="ARBA00007378"/>
    </source>
</evidence>
<dbReference type="GO" id="GO:0006979">
    <property type="term" value="P:response to oxidative stress"/>
    <property type="evidence" value="ECO:0007669"/>
    <property type="project" value="InterPro"/>
</dbReference>
<dbReference type="AlphaFoldDB" id="A0A4S1XJ50"/>
<accession>A0A4S1XJ50</accession>
<dbReference type="PANTHER" id="PTHR33797">
    <property type="entry name" value="ORGANIC HYDROPEROXIDE RESISTANCE PROTEIN-LIKE"/>
    <property type="match status" value="1"/>
</dbReference>
<gene>
    <name evidence="3" type="ORF">E5A73_07005</name>
</gene>
<dbReference type="Proteomes" id="UP000306147">
    <property type="component" value="Unassembled WGS sequence"/>
</dbReference>
<evidence type="ECO:0000313" key="4">
    <source>
        <dbReference type="Proteomes" id="UP000306147"/>
    </source>
</evidence>
<comment type="caution">
    <text evidence="3">The sequence shown here is derived from an EMBL/GenBank/DDBJ whole genome shotgun (WGS) entry which is preliminary data.</text>
</comment>
<dbReference type="Gene3D" id="3.30.300.20">
    <property type="match status" value="1"/>
</dbReference>
<proteinExistence type="inferred from homology"/>
<reference evidence="3 4" key="1">
    <citation type="submission" date="2019-04" db="EMBL/GenBank/DDBJ databases">
        <title>Sphingomonas psychrotolerans sp. nov., isolated from soil in the Tianshan Mountains, Xinjiang, China.</title>
        <authorList>
            <person name="Luo Y."/>
            <person name="Sheng H."/>
        </authorList>
    </citation>
    <scope>NUCLEOTIDE SEQUENCE [LARGE SCALE GENOMIC DNA]</scope>
    <source>
        <strain evidence="3 4">ZFGT-11</strain>
    </source>
</reference>
<dbReference type="RefSeq" id="WP_135963060.1">
    <property type="nucleotide sequence ID" value="NZ_SRXT01000002.1"/>
</dbReference>
<dbReference type="InterPro" id="IPR019953">
    <property type="entry name" value="OHR"/>
</dbReference>
<feature type="region of interest" description="Disordered" evidence="2">
    <location>
        <begin position="1"/>
        <end position="21"/>
    </location>
</feature>
<dbReference type="OrthoDB" id="9797508at2"/>
<dbReference type="SUPFAM" id="SSF82784">
    <property type="entry name" value="OsmC-like"/>
    <property type="match status" value="1"/>
</dbReference>
<feature type="compositionally biased region" description="Low complexity" evidence="2">
    <location>
        <begin position="1"/>
        <end position="19"/>
    </location>
</feature>
<dbReference type="PANTHER" id="PTHR33797:SF2">
    <property type="entry name" value="ORGANIC HYDROPEROXIDE RESISTANCE PROTEIN-LIKE"/>
    <property type="match status" value="1"/>
</dbReference>
<dbReference type="InterPro" id="IPR036102">
    <property type="entry name" value="OsmC/Ohrsf"/>
</dbReference>
<dbReference type="Pfam" id="PF02566">
    <property type="entry name" value="OsmC"/>
    <property type="match status" value="1"/>
</dbReference>
<dbReference type="InterPro" id="IPR015946">
    <property type="entry name" value="KH_dom-like_a/b"/>
</dbReference>
<dbReference type="InterPro" id="IPR003718">
    <property type="entry name" value="OsmC/Ohr_fam"/>
</dbReference>
<comment type="similarity">
    <text evidence="1">Belongs to the OsmC/Ohr family.</text>
</comment>
<keyword evidence="4" id="KW-1185">Reference proteome</keyword>
<evidence type="ECO:0000313" key="3">
    <source>
        <dbReference type="EMBL" id="TGX55166.1"/>
    </source>
</evidence>
<evidence type="ECO:0000256" key="2">
    <source>
        <dbReference type="SAM" id="MobiDB-lite"/>
    </source>
</evidence>
<dbReference type="NCBIfam" id="TIGR03561">
    <property type="entry name" value="organ_hyd_perox"/>
    <property type="match status" value="1"/>
</dbReference>